<gene>
    <name evidence="1" type="ORF">TVAG_373260</name>
</gene>
<dbReference type="KEGG" id="tva:4772181"/>
<dbReference type="AlphaFoldDB" id="A2DZI9"/>
<sequence length="287" mass="32657">MEGTYSTLTEVILAVFQHEQTSLLSLDKICEQVNSPDLRLDNGKGVPVPCTSISRRRISSILSSSEFFIRAGPPRSCIWALRPQNPLFLSNGALASAIEQTLTEHGPLQTEDFVTLTGLSGSNESVFSHFFLSHPDEYSMDKDNRWWFANQPQPIRQQFENVVVAIVHALHALGQESSIEEIHWYLCLATTDGNKRISRRKISRELSRRTDLFQHISRAKYSLLQPQQNQFPRKVIPEPIISKVFEPAPLTMDFQYDFPQCETPPCVNNDIFDANDFFGLSFSCNFD</sequence>
<dbReference type="OrthoDB" id="10450374at2759"/>
<organism evidence="1 2">
    <name type="scientific">Trichomonas vaginalis (strain ATCC PRA-98 / G3)</name>
    <dbReference type="NCBI Taxonomy" id="412133"/>
    <lineage>
        <taxon>Eukaryota</taxon>
        <taxon>Metamonada</taxon>
        <taxon>Parabasalia</taxon>
        <taxon>Trichomonadida</taxon>
        <taxon>Trichomonadidae</taxon>
        <taxon>Trichomonas</taxon>
    </lineage>
</organism>
<dbReference type="InParanoid" id="A2DZI9"/>
<reference evidence="1" key="2">
    <citation type="journal article" date="2007" name="Science">
        <title>Draft genome sequence of the sexually transmitted pathogen Trichomonas vaginalis.</title>
        <authorList>
            <person name="Carlton J.M."/>
            <person name="Hirt R.P."/>
            <person name="Silva J.C."/>
            <person name="Delcher A.L."/>
            <person name="Schatz M."/>
            <person name="Zhao Q."/>
            <person name="Wortman J.R."/>
            <person name="Bidwell S.L."/>
            <person name="Alsmark U.C.M."/>
            <person name="Besteiro S."/>
            <person name="Sicheritz-Ponten T."/>
            <person name="Noel C.J."/>
            <person name="Dacks J.B."/>
            <person name="Foster P.G."/>
            <person name="Simillion C."/>
            <person name="Van de Peer Y."/>
            <person name="Miranda-Saavedra D."/>
            <person name="Barton G.J."/>
            <person name="Westrop G.D."/>
            <person name="Mueller S."/>
            <person name="Dessi D."/>
            <person name="Fiori P.L."/>
            <person name="Ren Q."/>
            <person name="Paulsen I."/>
            <person name="Zhang H."/>
            <person name="Bastida-Corcuera F.D."/>
            <person name="Simoes-Barbosa A."/>
            <person name="Brown M.T."/>
            <person name="Hayes R.D."/>
            <person name="Mukherjee M."/>
            <person name="Okumura C.Y."/>
            <person name="Schneider R."/>
            <person name="Smith A.J."/>
            <person name="Vanacova S."/>
            <person name="Villalvazo M."/>
            <person name="Haas B.J."/>
            <person name="Pertea M."/>
            <person name="Feldblyum T.V."/>
            <person name="Utterback T.R."/>
            <person name="Shu C.L."/>
            <person name="Osoegawa K."/>
            <person name="de Jong P.J."/>
            <person name="Hrdy I."/>
            <person name="Horvathova L."/>
            <person name="Zubacova Z."/>
            <person name="Dolezal P."/>
            <person name="Malik S.B."/>
            <person name="Logsdon J.M. Jr."/>
            <person name="Henze K."/>
            <person name="Gupta A."/>
            <person name="Wang C.C."/>
            <person name="Dunne R.L."/>
            <person name="Upcroft J.A."/>
            <person name="Upcroft P."/>
            <person name="White O."/>
            <person name="Salzberg S.L."/>
            <person name="Tang P."/>
            <person name="Chiu C.-H."/>
            <person name="Lee Y.-S."/>
            <person name="Embley T.M."/>
            <person name="Coombs G.H."/>
            <person name="Mottram J.C."/>
            <person name="Tachezy J."/>
            <person name="Fraser-Liggett C.M."/>
            <person name="Johnson P.J."/>
        </authorList>
    </citation>
    <scope>NUCLEOTIDE SEQUENCE [LARGE SCALE GENOMIC DNA]</scope>
    <source>
        <strain evidence="1">G3</strain>
    </source>
</reference>
<keyword evidence="2" id="KW-1185">Reference proteome</keyword>
<proteinExistence type="predicted"/>
<dbReference type="RefSeq" id="XP_001326416.1">
    <property type="nucleotide sequence ID" value="XM_001326381.1"/>
</dbReference>
<name>A2DZI9_TRIV3</name>
<dbReference type="EMBL" id="DS113274">
    <property type="protein sequence ID" value="EAY14193.1"/>
    <property type="molecule type" value="Genomic_DNA"/>
</dbReference>
<protein>
    <submittedName>
        <fullName evidence="1">Uncharacterized protein</fullName>
    </submittedName>
</protein>
<accession>A2DZI9</accession>
<evidence type="ECO:0000313" key="1">
    <source>
        <dbReference type="EMBL" id="EAY14193.1"/>
    </source>
</evidence>
<evidence type="ECO:0000313" key="2">
    <source>
        <dbReference type="Proteomes" id="UP000001542"/>
    </source>
</evidence>
<dbReference type="Proteomes" id="UP000001542">
    <property type="component" value="Unassembled WGS sequence"/>
</dbReference>
<dbReference type="VEuPathDB" id="TrichDB:TVAGG3_0011910"/>
<reference evidence="1" key="1">
    <citation type="submission" date="2006-10" db="EMBL/GenBank/DDBJ databases">
        <authorList>
            <person name="Amadeo P."/>
            <person name="Zhao Q."/>
            <person name="Wortman J."/>
            <person name="Fraser-Liggett C."/>
            <person name="Carlton J."/>
        </authorList>
    </citation>
    <scope>NUCLEOTIDE SEQUENCE</scope>
    <source>
        <strain evidence="1">G3</strain>
    </source>
</reference>
<dbReference type="VEuPathDB" id="TrichDB:TVAG_373260"/>